<sequence>MPCPIEVLGDSIRLGRCSRKGPHDNDGAILKFIHEGTTEVTQPAFDPVARYGITDGLGHDKTDPRRNAKVRSRSRR</sequence>
<name>A0AAD1NVZ9_9ACTN</name>
<reference evidence="2" key="1">
    <citation type="submission" date="2021-06" db="EMBL/GenBank/DDBJ databases">
        <title>Genome sequence of Cutibacterium modestum strain KB17-24694.</title>
        <authorList>
            <person name="Dekio I."/>
            <person name="Asahina A."/>
            <person name="Nishida M."/>
        </authorList>
    </citation>
    <scope>NUCLEOTIDE SEQUENCE</scope>
    <source>
        <strain evidence="2">KB17-24694</strain>
    </source>
</reference>
<evidence type="ECO:0000313" key="2">
    <source>
        <dbReference type="EMBL" id="BCY26527.1"/>
    </source>
</evidence>
<feature type="compositionally biased region" description="Basic and acidic residues" evidence="1">
    <location>
        <begin position="57"/>
        <end position="66"/>
    </location>
</feature>
<accession>A0AAD1NVZ9</accession>
<feature type="compositionally biased region" description="Basic residues" evidence="1">
    <location>
        <begin position="67"/>
        <end position="76"/>
    </location>
</feature>
<evidence type="ECO:0000313" key="3">
    <source>
        <dbReference type="Proteomes" id="UP000825072"/>
    </source>
</evidence>
<protein>
    <submittedName>
        <fullName evidence="2">Uncharacterized protein</fullName>
    </submittedName>
</protein>
<dbReference type="Proteomes" id="UP000825072">
    <property type="component" value="Chromosome 1"/>
</dbReference>
<proteinExistence type="predicted"/>
<dbReference type="EMBL" id="AP024747">
    <property type="protein sequence ID" value="BCY26527.1"/>
    <property type="molecule type" value="Genomic_DNA"/>
</dbReference>
<feature type="region of interest" description="Disordered" evidence="1">
    <location>
        <begin position="52"/>
        <end position="76"/>
    </location>
</feature>
<dbReference type="AlphaFoldDB" id="A0AAD1NVZ9"/>
<gene>
    <name evidence="2" type="ORF">KB1_25170</name>
</gene>
<organism evidence="2 3">
    <name type="scientific">Cutibacterium modestum</name>
    <dbReference type="NCBI Taxonomy" id="2559073"/>
    <lineage>
        <taxon>Bacteria</taxon>
        <taxon>Bacillati</taxon>
        <taxon>Actinomycetota</taxon>
        <taxon>Actinomycetes</taxon>
        <taxon>Propionibacteriales</taxon>
        <taxon>Propionibacteriaceae</taxon>
        <taxon>Cutibacterium</taxon>
    </lineage>
</organism>
<evidence type="ECO:0000256" key="1">
    <source>
        <dbReference type="SAM" id="MobiDB-lite"/>
    </source>
</evidence>